<accession>A0A1I3P2Y2</accession>
<dbReference type="AlphaFoldDB" id="A0A1I3P2Y2"/>
<feature type="region of interest" description="Disordered" evidence="2">
    <location>
        <begin position="461"/>
        <end position="482"/>
    </location>
</feature>
<evidence type="ECO:0000259" key="4">
    <source>
        <dbReference type="Pfam" id="PF22178"/>
    </source>
</evidence>
<dbReference type="Proteomes" id="UP000199110">
    <property type="component" value="Unassembled WGS sequence"/>
</dbReference>
<dbReference type="Pfam" id="PF04717">
    <property type="entry name" value="Phage_base_V"/>
    <property type="match status" value="1"/>
</dbReference>
<evidence type="ECO:0000256" key="1">
    <source>
        <dbReference type="ARBA" id="ARBA00005558"/>
    </source>
</evidence>
<dbReference type="EMBL" id="FORA01000002">
    <property type="protein sequence ID" value="SFJ15884.1"/>
    <property type="molecule type" value="Genomic_DNA"/>
</dbReference>
<dbReference type="Pfam" id="PF22178">
    <property type="entry name" value="Gp5_trimer_C"/>
    <property type="match status" value="1"/>
</dbReference>
<sequence length="685" mass="76023">MNAFSQASRRGRLTTVLGTDALVLLRMDGEETLSGDFEWRVEALSEEVGLDLEALLGTHATVAIDMAGGTRHFDGIVCEAAHGGATENGSRYDVVLRPWLHVAGLRRNQRIFHDRTVIQIVEEVLGDYADLGDPHLEVAVTGDYPQLEYTVQYGESDADFVRRQLERFGITWAWRFGPGNHTMMLVDDVTTLPHVPGGDRPYRSIDGHHMSDEEHFRSWSGARRITTGAVRLTEFNFKTPHAAQEVDRIGDAAHPKGAVESFDWPGDYLDQGEGRGVVRRRTAAERGQAPRHRAKGDVAGLAAGTCVTVSGDDIPGVTGRCFVCLSARHTFRAQAYGTGDAQGDERAYDGSYVLMPDDAPLTPERRTPAPRIAGPETAVVVGEGEIDCDEHGRILVRFHWDLAGAHSMRCRVSQNWASKGWGGMVIPRIGMEVIVEHLRGDPDKPIVTGCVYNGANRPPYELPKHKTKSTFRSDTHQGDGFNEFTFEDEKDKEEIYLHAERNHRTEIGNDESHHIGHNRSKVVGNDQKERVGRNKQTDVGQDHVETIGRDEKRTIRRNSERQVDKDSFDYVNNHRIEATFANHQEEVGAHHYMKVEGNSEVVVGQKLFQRSQIQVLHAKDKFIIGGPGGTIEINATGVIIRAPLIQLKGSVQMSSGAPDQIRSLESAVNEGLDLAEVCIRKLKDE</sequence>
<evidence type="ECO:0000313" key="5">
    <source>
        <dbReference type="EMBL" id="SFJ15884.1"/>
    </source>
</evidence>
<dbReference type="Gene3D" id="2.40.50.230">
    <property type="entry name" value="Gp5 N-terminal domain"/>
    <property type="match status" value="1"/>
</dbReference>
<dbReference type="SUPFAM" id="SSF69255">
    <property type="entry name" value="gp5 N-terminal domain-like"/>
    <property type="match status" value="1"/>
</dbReference>
<dbReference type="Pfam" id="PF05954">
    <property type="entry name" value="Phage_GPD"/>
    <property type="match status" value="1"/>
</dbReference>
<reference evidence="5 6" key="1">
    <citation type="submission" date="2016-10" db="EMBL/GenBank/DDBJ databases">
        <authorList>
            <person name="de Groot N.N."/>
        </authorList>
    </citation>
    <scope>NUCLEOTIDE SEQUENCE [LARGE SCALE GENOMIC DNA]</scope>
    <source>
        <strain evidence="5 6">DSM 19073</strain>
    </source>
</reference>
<dbReference type="STRING" id="390807.SAMN04488095_2330"/>
<feature type="domain" description="Gp5/Type VI secretion system Vgr protein OB-fold" evidence="3">
    <location>
        <begin position="387"/>
        <end position="452"/>
    </location>
</feature>
<dbReference type="NCBIfam" id="TIGR01646">
    <property type="entry name" value="vgr_GE"/>
    <property type="match status" value="1"/>
</dbReference>
<dbReference type="Gene3D" id="3.55.50.10">
    <property type="entry name" value="Baseplate protein-like domains"/>
    <property type="match status" value="1"/>
</dbReference>
<dbReference type="SUPFAM" id="SSF69349">
    <property type="entry name" value="Phage fibre proteins"/>
    <property type="match status" value="1"/>
</dbReference>
<dbReference type="InterPro" id="IPR054030">
    <property type="entry name" value="Gp5_Vgr_C"/>
</dbReference>
<proteinExistence type="inferred from homology"/>
<evidence type="ECO:0000313" key="6">
    <source>
        <dbReference type="Proteomes" id="UP000199110"/>
    </source>
</evidence>
<dbReference type="InterPro" id="IPR037026">
    <property type="entry name" value="Vgr_OB-fold_dom_sf"/>
</dbReference>
<feature type="domain" description="Gp5/Type VI secretion system Vgr C-terminal trimerisation" evidence="4">
    <location>
        <begin position="469"/>
        <end position="565"/>
    </location>
</feature>
<dbReference type="NCBIfam" id="TIGR03361">
    <property type="entry name" value="VI_Rhs_Vgr"/>
    <property type="match status" value="1"/>
</dbReference>
<dbReference type="SUPFAM" id="SSF69279">
    <property type="entry name" value="Phage tail proteins"/>
    <property type="match status" value="2"/>
</dbReference>
<evidence type="ECO:0000256" key="2">
    <source>
        <dbReference type="SAM" id="MobiDB-lite"/>
    </source>
</evidence>
<organism evidence="5 6">
    <name type="scientific">Jannaschia pohangensis</name>
    <dbReference type="NCBI Taxonomy" id="390807"/>
    <lineage>
        <taxon>Bacteria</taxon>
        <taxon>Pseudomonadati</taxon>
        <taxon>Pseudomonadota</taxon>
        <taxon>Alphaproteobacteria</taxon>
        <taxon>Rhodobacterales</taxon>
        <taxon>Roseobacteraceae</taxon>
        <taxon>Jannaschia</taxon>
    </lineage>
</organism>
<dbReference type="OrthoDB" id="9762420at2"/>
<dbReference type="RefSeq" id="WP_092780377.1">
    <property type="nucleotide sequence ID" value="NZ_FORA01000002.1"/>
</dbReference>
<protein>
    <submittedName>
        <fullName evidence="5">Type VI secretion system secreted protein VgrG</fullName>
    </submittedName>
</protein>
<keyword evidence="6" id="KW-1185">Reference proteome</keyword>
<gene>
    <name evidence="5" type="ORF">SAMN04488095_2330</name>
</gene>
<dbReference type="Gene3D" id="2.30.110.50">
    <property type="match status" value="1"/>
</dbReference>
<name>A0A1I3P2Y2_9RHOB</name>
<dbReference type="InterPro" id="IPR006531">
    <property type="entry name" value="Gp5/Vgr_OB"/>
</dbReference>
<dbReference type="InterPro" id="IPR006533">
    <property type="entry name" value="T6SS_Vgr_RhsGE"/>
</dbReference>
<dbReference type="Gene3D" id="4.10.220.110">
    <property type="match status" value="1"/>
</dbReference>
<dbReference type="InterPro" id="IPR017847">
    <property type="entry name" value="T6SS_RhsGE_Vgr_subset"/>
</dbReference>
<evidence type="ECO:0000259" key="3">
    <source>
        <dbReference type="Pfam" id="PF04717"/>
    </source>
</evidence>
<comment type="similarity">
    <text evidence="1">Belongs to the VgrG protein family.</text>
</comment>